<dbReference type="Gene3D" id="3.30.450.80">
    <property type="entry name" value="Transcription factor LuxR-like, autoinducer-binding domain"/>
    <property type="match status" value="1"/>
</dbReference>
<keyword evidence="2" id="KW-0238">DNA-binding</keyword>
<evidence type="ECO:0000313" key="5">
    <source>
        <dbReference type="EMBL" id="KIE58705.1"/>
    </source>
</evidence>
<dbReference type="PRINTS" id="PR00038">
    <property type="entry name" value="HTHLUXR"/>
</dbReference>
<dbReference type="PROSITE" id="PS00622">
    <property type="entry name" value="HTH_LUXR_1"/>
    <property type="match status" value="1"/>
</dbReference>
<reference evidence="5 7" key="1">
    <citation type="submission" date="2014-08" db="EMBL/GenBank/DDBJ databases">
        <title>Methylacidiphilum kamchatkense strain Kam1 draft genome sequence.</title>
        <authorList>
            <person name="Birkeland N.-K."/>
            <person name="Erikstad H.A."/>
        </authorList>
    </citation>
    <scope>NUCLEOTIDE SEQUENCE [LARGE SCALE GENOMIC DNA]</scope>
    <source>
        <strain evidence="5 7">Kam1</strain>
    </source>
</reference>
<dbReference type="OrthoDB" id="9774661at2"/>
<dbReference type="SUPFAM" id="SSF75516">
    <property type="entry name" value="Pheromone-binding domain of LuxR-like quorum-sensing transcription factors"/>
    <property type="match status" value="1"/>
</dbReference>
<dbReference type="EMBL" id="JQNX01000003">
    <property type="protein sequence ID" value="KIE58705.1"/>
    <property type="molecule type" value="Genomic_DNA"/>
</dbReference>
<organism evidence="6 8">
    <name type="scientific">Methylacidiphilum kamchatkense Kam1</name>
    <dbReference type="NCBI Taxonomy" id="1202785"/>
    <lineage>
        <taxon>Bacteria</taxon>
        <taxon>Pseudomonadati</taxon>
        <taxon>Verrucomicrobiota</taxon>
        <taxon>Methylacidiphilae</taxon>
        <taxon>Methylacidiphilales</taxon>
        <taxon>Methylacidiphilaceae</taxon>
        <taxon>Methylacidiphilum (ex Ratnadevi et al. 2023)</taxon>
    </lineage>
</organism>
<dbReference type="Proteomes" id="UP000031594">
    <property type="component" value="Unassembled WGS sequence"/>
</dbReference>
<dbReference type="STRING" id="1202785.A946_04560"/>
<dbReference type="Gene3D" id="1.10.10.10">
    <property type="entry name" value="Winged helix-like DNA-binding domain superfamily/Winged helix DNA-binding domain"/>
    <property type="match status" value="1"/>
</dbReference>
<keyword evidence="1" id="KW-0805">Transcription regulation</keyword>
<dbReference type="InterPro" id="IPR036388">
    <property type="entry name" value="WH-like_DNA-bd_sf"/>
</dbReference>
<dbReference type="GO" id="GO:0006355">
    <property type="term" value="P:regulation of DNA-templated transcription"/>
    <property type="evidence" value="ECO:0007669"/>
    <property type="project" value="InterPro"/>
</dbReference>
<dbReference type="InterPro" id="IPR005143">
    <property type="entry name" value="TF_LuxR_autoind-bd_dom"/>
</dbReference>
<evidence type="ECO:0000313" key="6">
    <source>
        <dbReference type="EMBL" id="QDQ41902.1"/>
    </source>
</evidence>
<dbReference type="PANTHER" id="PTHR44688:SF16">
    <property type="entry name" value="DNA-BINDING TRANSCRIPTIONAL ACTIVATOR DEVR_DOSR"/>
    <property type="match status" value="1"/>
</dbReference>
<gene>
    <name evidence="5" type="ORF">A946_04560</name>
    <name evidence="6" type="ORF">kam1_654</name>
</gene>
<accession>A0A0C1V4Q9</accession>
<name>A0A0C1V4Q9_9BACT</name>
<evidence type="ECO:0000259" key="4">
    <source>
        <dbReference type="PROSITE" id="PS50043"/>
    </source>
</evidence>
<dbReference type="KEGG" id="mkc:kam1_654"/>
<dbReference type="GO" id="GO:0003677">
    <property type="term" value="F:DNA binding"/>
    <property type="evidence" value="ECO:0007669"/>
    <property type="project" value="UniProtKB-KW"/>
</dbReference>
<keyword evidence="7" id="KW-1185">Reference proteome</keyword>
<dbReference type="PROSITE" id="PS50043">
    <property type="entry name" value="HTH_LUXR_2"/>
    <property type="match status" value="1"/>
</dbReference>
<reference evidence="6" key="2">
    <citation type="journal article" date="2019" name="BMC Genomics">
        <title>Complete genome sequence analysis of the thermoacidophilic verrucomicrobial methanotroph 'Candidatus Methylacidiphilum kamchatkense' strain Kam1 and comparison with its closest relatives.</title>
        <authorList>
            <person name="Kruse T."/>
            <person name="Ratnadevi C.M."/>
            <person name="Erikstad H.A."/>
            <person name="Birkeland N.K."/>
        </authorList>
    </citation>
    <scope>NUCLEOTIDE SEQUENCE</scope>
    <source>
        <strain evidence="6">Kam1</strain>
    </source>
</reference>
<dbReference type="InterPro" id="IPR000792">
    <property type="entry name" value="Tscrpt_reg_LuxR_C"/>
</dbReference>
<evidence type="ECO:0000256" key="1">
    <source>
        <dbReference type="ARBA" id="ARBA00023015"/>
    </source>
</evidence>
<evidence type="ECO:0000313" key="8">
    <source>
        <dbReference type="Proteomes" id="UP000315925"/>
    </source>
</evidence>
<dbReference type="EMBL" id="CP037899">
    <property type="protein sequence ID" value="QDQ41902.1"/>
    <property type="molecule type" value="Genomic_DNA"/>
</dbReference>
<feature type="domain" description="HTH luxR-type" evidence="4">
    <location>
        <begin position="188"/>
        <end position="253"/>
    </location>
</feature>
<dbReference type="CDD" id="cd06170">
    <property type="entry name" value="LuxR_C_like"/>
    <property type="match status" value="1"/>
</dbReference>
<dbReference type="SUPFAM" id="SSF46894">
    <property type="entry name" value="C-terminal effector domain of the bipartite response regulators"/>
    <property type="match status" value="1"/>
</dbReference>
<evidence type="ECO:0000256" key="2">
    <source>
        <dbReference type="ARBA" id="ARBA00023125"/>
    </source>
</evidence>
<proteinExistence type="predicted"/>
<dbReference type="Proteomes" id="UP000315925">
    <property type="component" value="Chromosome"/>
</dbReference>
<dbReference type="Pfam" id="PF00196">
    <property type="entry name" value="GerE"/>
    <property type="match status" value="1"/>
</dbReference>
<dbReference type="InterPro" id="IPR016032">
    <property type="entry name" value="Sig_transdc_resp-reg_C-effctor"/>
</dbReference>
<evidence type="ECO:0000313" key="7">
    <source>
        <dbReference type="Proteomes" id="UP000031594"/>
    </source>
</evidence>
<dbReference type="AlphaFoldDB" id="A0A0C1V4Q9"/>
<sequence>MESFSFLSKKDLMDTLDIINSSIFIKKEKELRNLFGKVQNILPSRLIACGIVKTNADLKIEKILKIFNHSFPNDLIAFYLKLQYQKIDPVVKTALQNEGRIVRRTVIFKNYHDKLRKEYIKDASDIGLLTGLSFGVVERANSITTLFSFCDKDIERHRRHEIVLGVLMHHLHMSFLKCCLPKSIQRLESTFLDTLTHREKEILKWIKEGKTNWEISCILNISESTVKYHLKNIFLKLDVTNRCQAAAKAIQTRLLDP</sequence>
<dbReference type="PANTHER" id="PTHR44688">
    <property type="entry name" value="DNA-BINDING TRANSCRIPTIONAL ACTIVATOR DEVR_DOSR"/>
    <property type="match status" value="1"/>
</dbReference>
<protein>
    <submittedName>
        <fullName evidence="6">Autoinducer binding domain-containing protein</fullName>
    </submittedName>
    <submittedName>
        <fullName evidence="5">LuxR family transcriptional regulator</fullName>
    </submittedName>
</protein>
<dbReference type="SMART" id="SM00421">
    <property type="entry name" value="HTH_LUXR"/>
    <property type="match status" value="1"/>
</dbReference>
<dbReference type="InterPro" id="IPR036693">
    <property type="entry name" value="TF_LuxR_autoind-bd_dom_sf"/>
</dbReference>
<keyword evidence="3" id="KW-0804">Transcription</keyword>
<reference evidence="8" key="3">
    <citation type="submission" date="2019-03" db="EMBL/GenBank/DDBJ databases">
        <title>Complete genome of Methylacidiphilum kamchatkense Kam1.</title>
        <authorList>
            <person name="Kruse T."/>
            <person name="Murarilal Ratnadevi C."/>
            <person name="Erikstad H.-A."/>
            <person name="Birkeland N.-K."/>
        </authorList>
    </citation>
    <scope>NUCLEOTIDE SEQUENCE [LARGE SCALE GENOMIC DNA]</scope>
    <source>
        <strain evidence="8">kam1</strain>
    </source>
</reference>
<dbReference type="Pfam" id="PF03472">
    <property type="entry name" value="Autoind_bind"/>
    <property type="match status" value="1"/>
</dbReference>
<evidence type="ECO:0000256" key="3">
    <source>
        <dbReference type="ARBA" id="ARBA00023163"/>
    </source>
</evidence>